<dbReference type="InterPro" id="IPR016186">
    <property type="entry name" value="C-type_lectin-like/link_sf"/>
</dbReference>
<keyword evidence="5" id="KW-1185">Reference proteome</keyword>
<dbReference type="PROSITE" id="PS50041">
    <property type="entry name" value="C_TYPE_LECTIN_2"/>
    <property type="match status" value="1"/>
</dbReference>
<dbReference type="Gene3D" id="3.10.100.10">
    <property type="entry name" value="Mannose-Binding Protein A, subunit A"/>
    <property type="match status" value="1"/>
</dbReference>
<evidence type="ECO:0000313" key="5">
    <source>
        <dbReference type="Proteomes" id="UP001642540"/>
    </source>
</evidence>
<feature type="signal peptide" evidence="2">
    <location>
        <begin position="1"/>
        <end position="22"/>
    </location>
</feature>
<keyword evidence="2" id="KW-0732">Signal</keyword>
<evidence type="ECO:0000259" key="3">
    <source>
        <dbReference type="PROSITE" id="PS50041"/>
    </source>
</evidence>
<dbReference type="SMART" id="SM00034">
    <property type="entry name" value="CLECT"/>
    <property type="match status" value="1"/>
</dbReference>
<dbReference type="SUPFAM" id="SSF56436">
    <property type="entry name" value="C-type lectin-like"/>
    <property type="match status" value="1"/>
</dbReference>
<proteinExistence type="predicted"/>
<reference evidence="4 5" key="1">
    <citation type="submission" date="2024-08" db="EMBL/GenBank/DDBJ databases">
        <authorList>
            <person name="Cucini C."/>
            <person name="Frati F."/>
        </authorList>
    </citation>
    <scope>NUCLEOTIDE SEQUENCE [LARGE SCALE GENOMIC DNA]</scope>
</reference>
<keyword evidence="1" id="KW-0430">Lectin</keyword>
<dbReference type="EMBL" id="CAXLJM020000122">
    <property type="protein sequence ID" value="CAL8138334.1"/>
    <property type="molecule type" value="Genomic_DNA"/>
</dbReference>
<dbReference type="PANTHER" id="PTHR22799">
    <property type="entry name" value="TETRANECTIN-RELATED"/>
    <property type="match status" value="1"/>
</dbReference>
<gene>
    <name evidence="4" type="ORF">ODALV1_LOCUS27323</name>
</gene>
<feature type="domain" description="C-type lectin" evidence="3">
    <location>
        <begin position="38"/>
        <end position="142"/>
    </location>
</feature>
<name>A0ABP1RY72_9HEXA</name>
<dbReference type="Pfam" id="PF00059">
    <property type="entry name" value="Lectin_C"/>
    <property type="match status" value="1"/>
</dbReference>
<dbReference type="PANTHER" id="PTHR22799:SF3">
    <property type="entry name" value="TETRANECTIN"/>
    <property type="match status" value="1"/>
</dbReference>
<dbReference type="InterPro" id="IPR001304">
    <property type="entry name" value="C-type_lectin-like"/>
</dbReference>
<dbReference type="Proteomes" id="UP001642540">
    <property type="component" value="Unassembled WGS sequence"/>
</dbReference>
<feature type="chain" id="PRO_5047441222" description="C-type lectin domain-containing protein" evidence="2">
    <location>
        <begin position="23"/>
        <end position="154"/>
    </location>
</feature>
<comment type="caution">
    <text evidence="4">The sequence shown here is derived from an EMBL/GenBank/DDBJ whole genome shotgun (WGS) entry which is preliminary data.</text>
</comment>
<accession>A0ABP1RY72</accession>
<dbReference type="InterPro" id="IPR051663">
    <property type="entry name" value="CLec_Tetranectin-domain"/>
</dbReference>
<dbReference type="CDD" id="cd00037">
    <property type="entry name" value="CLECT"/>
    <property type="match status" value="1"/>
</dbReference>
<sequence>MMKKGFPSSIWIAILILGEIQAAPCIHLVGTVGKKNLFTATRELTWFESLEYCHSLGMSLAVLESEREVTVVEEYLQNCAVKHHVWLAATDLFKEGTFTWMNTGNPVGTLPRWLNGQPDGGLRQNCVLINGSTLKWEDQSCSFIYCRPLCQLLS</sequence>
<protein>
    <recommendedName>
        <fullName evidence="3">C-type lectin domain-containing protein</fullName>
    </recommendedName>
</protein>
<evidence type="ECO:0000256" key="1">
    <source>
        <dbReference type="ARBA" id="ARBA00022734"/>
    </source>
</evidence>
<evidence type="ECO:0000313" key="4">
    <source>
        <dbReference type="EMBL" id="CAL8138334.1"/>
    </source>
</evidence>
<organism evidence="4 5">
    <name type="scientific">Orchesella dallaii</name>
    <dbReference type="NCBI Taxonomy" id="48710"/>
    <lineage>
        <taxon>Eukaryota</taxon>
        <taxon>Metazoa</taxon>
        <taxon>Ecdysozoa</taxon>
        <taxon>Arthropoda</taxon>
        <taxon>Hexapoda</taxon>
        <taxon>Collembola</taxon>
        <taxon>Entomobryomorpha</taxon>
        <taxon>Entomobryoidea</taxon>
        <taxon>Orchesellidae</taxon>
        <taxon>Orchesellinae</taxon>
        <taxon>Orchesella</taxon>
    </lineage>
</organism>
<evidence type="ECO:0000256" key="2">
    <source>
        <dbReference type="SAM" id="SignalP"/>
    </source>
</evidence>
<dbReference type="InterPro" id="IPR016187">
    <property type="entry name" value="CTDL_fold"/>
</dbReference>